<evidence type="ECO:0008006" key="3">
    <source>
        <dbReference type="Google" id="ProtNLM"/>
    </source>
</evidence>
<dbReference type="RefSeq" id="WP_072745427.1">
    <property type="nucleotide sequence ID" value="NZ_FQXR01000023.1"/>
</dbReference>
<evidence type="ECO:0000313" key="2">
    <source>
        <dbReference type="Proteomes" id="UP000184389"/>
    </source>
</evidence>
<dbReference type="Proteomes" id="UP000184389">
    <property type="component" value="Unassembled WGS sequence"/>
</dbReference>
<keyword evidence="2" id="KW-1185">Reference proteome</keyword>
<protein>
    <recommendedName>
        <fullName evidence="3">Methyltransferase domain-containing protein</fullName>
    </recommendedName>
</protein>
<dbReference type="Gene3D" id="3.40.50.150">
    <property type="entry name" value="Vaccinia Virus protein VP39"/>
    <property type="match status" value="1"/>
</dbReference>
<accession>A0A1M5Z7M7</accession>
<dbReference type="STRING" id="1123281.SAMN02745180_02833"/>
<proteinExistence type="predicted"/>
<dbReference type="AlphaFoldDB" id="A0A1M5Z7M7"/>
<dbReference type="EMBL" id="FQXR01000023">
    <property type="protein sequence ID" value="SHI20257.1"/>
    <property type="molecule type" value="Genomic_DNA"/>
</dbReference>
<evidence type="ECO:0000313" key="1">
    <source>
        <dbReference type="EMBL" id="SHI20257.1"/>
    </source>
</evidence>
<reference evidence="1 2" key="1">
    <citation type="submission" date="2016-11" db="EMBL/GenBank/DDBJ databases">
        <authorList>
            <person name="Jaros S."/>
            <person name="Januszkiewicz K."/>
            <person name="Wedrychowicz H."/>
        </authorList>
    </citation>
    <scope>NUCLEOTIDE SEQUENCE [LARGE SCALE GENOMIC DNA]</scope>
    <source>
        <strain evidence="1 2">DSM 13106</strain>
    </source>
</reference>
<dbReference type="OrthoDB" id="9810615at2"/>
<gene>
    <name evidence="1" type="ORF">SAMN02745180_02833</name>
</gene>
<dbReference type="InterPro" id="IPR029063">
    <property type="entry name" value="SAM-dependent_MTases_sf"/>
</dbReference>
<organism evidence="1 2">
    <name type="scientific">Sporanaerobacter acetigenes DSM 13106</name>
    <dbReference type="NCBI Taxonomy" id="1123281"/>
    <lineage>
        <taxon>Bacteria</taxon>
        <taxon>Bacillati</taxon>
        <taxon>Bacillota</taxon>
        <taxon>Tissierellia</taxon>
        <taxon>Tissierellales</taxon>
        <taxon>Sporanaerobacteraceae</taxon>
        <taxon>Sporanaerobacter</taxon>
    </lineage>
</organism>
<sequence length="89" mass="10751">MINFGAEYGNDRDYFYFLTYDEIEEMMAKFKVKKLDHVGTDGIVHMMRDSINFLDENEFNKWLDYHFKTCRNTSIIGYSLHNLYVCKKK</sequence>
<name>A0A1M5Z7M7_9FIRM</name>